<protein>
    <submittedName>
        <fullName evidence="2">Uncharacterized protein</fullName>
    </submittedName>
</protein>
<proteinExistence type="predicted"/>
<organism evidence="1 2">
    <name type="scientific">Romanomermis culicivorax</name>
    <name type="common">Nematode worm</name>
    <dbReference type="NCBI Taxonomy" id="13658"/>
    <lineage>
        <taxon>Eukaryota</taxon>
        <taxon>Metazoa</taxon>
        <taxon>Ecdysozoa</taxon>
        <taxon>Nematoda</taxon>
        <taxon>Enoplea</taxon>
        <taxon>Dorylaimia</taxon>
        <taxon>Mermithida</taxon>
        <taxon>Mermithoidea</taxon>
        <taxon>Mermithidae</taxon>
        <taxon>Romanomermis</taxon>
    </lineage>
</organism>
<name>A0A915I594_ROMCU</name>
<evidence type="ECO:0000313" key="1">
    <source>
        <dbReference type="Proteomes" id="UP000887565"/>
    </source>
</evidence>
<dbReference type="WBParaSite" id="nRc.2.0.1.t09308-RA">
    <property type="protein sequence ID" value="nRc.2.0.1.t09308-RA"/>
    <property type="gene ID" value="nRc.2.0.1.g09308"/>
</dbReference>
<keyword evidence="1" id="KW-1185">Reference proteome</keyword>
<dbReference type="Proteomes" id="UP000887565">
    <property type="component" value="Unplaced"/>
</dbReference>
<evidence type="ECO:0000313" key="2">
    <source>
        <dbReference type="WBParaSite" id="nRc.2.0.1.t09308-RA"/>
    </source>
</evidence>
<reference evidence="2" key="1">
    <citation type="submission" date="2022-11" db="UniProtKB">
        <authorList>
            <consortium name="WormBaseParasite"/>
        </authorList>
    </citation>
    <scope>IDENTIFICATION</scope>
</reference>
<dbReference type="AlphaFoldDB" id="A0A915I594"/>
<accession>A0A915I594</accession>
<sequence>MYPEKAVVLDVSENMERKHRTIYKQLAAKEKELTKNKSTQKKGVTNKIYLIPHNEHNKTALRVKDSGIRQTHKVQKVRVEYKKKPSDSRYRYIQCTYTFGIPMHNRPLDG</sequence>